<accession>A0A1C1CBX3</accession>
<dbReference type="OrthoDB" id="1714508at2759"/>
<feature type="region of interest" description="Disordered" evidence="1">
    <location>
        <begin position="1"/>
        <end position="95"/>
    </location>
</feature>
<gene>
    <name evidence="2" type="ORF">CLCR_00512</name>
</gene>
<dbReference type="PANTHER" id="PTHR13464:SF0">
    <property type="entry name" value="SAP30-BINDING PROTEIN"/>
    <property type="match status" value="1"/>
</dbReference>
<dbReference type="AlphaFoldDB" id="A0A1C1CBX3"/>
<feature type="region of interest" description="Disordered" evidence="1">
    <location>
        <begin position="106"/>
        <end position="125"/>
    </location>
</feature>
<dbReference type="VEuPathDB" id="FungiDB:G647_10372"/>
<evidence type="ECO:0000313" key="2">
    <source>
        <dbReference type="EMBL" id="OCT46050.1"/>
    </source>
</evidence>
<reference evidence="3" key="1">
    <citation type="submission" date="2015-07" db="EMBL/GenBank/DDBJ databases">
        <authorList>
            <person name="Teixeira M.M."/>
            <person name="Souza R.C."/>
            <person name="Almeida L.G."/>
            <person name="Vicente V.A."/>
            <person name="de Hoog S."/>
            <person name="Bocca A.L."/>
            <person name="de Almeida S.R."/>
            <person name="Vasconcelos A.T."/>
            <person name="Felipe M.S."/>
        </authorList>
    </citation>
    <scope>NUCLEOTIDE SEQUENCE [LARGE SCALE GENOMIC DNA]</scope>
    <source>
        <strain evidence="3">KSF</strain>
    </source>
</reference>
<dbReference type="GO" id="GO:0006355">
    <property type="term" value="P:regulation of DNA-templated transcription"/>
    <property type="evidence" value="ECO:0007669"/>
    <property type="project" value="InterPro"/>
</dbReference>
<sequence>MSSLGLVGYGSSDSEDEPTTKGAGPSAASSNNAAQDRKLAANGTTKTREVDAARNGDEGAGKDIDEDGPMVGPTMPKHFNDHEQEQPFEPEHRMSERETIHDLTQTTHPMTSMPPSPPGSPDPALNAKFIRFLELKAKGVHFNEDLANKSTFRNPGILASMITRAGLEDSDQYKTSLPLEVFNPGGFPAAAYKGELLRSQQDLREQEKAAKKTLSAAGKRTIEFASAGTSASSSRESTAETPNKRKRP</sequence>
<feature type="compositionally biased region" description="Basic and acidic residues" evidence="1">
    <location>
        <begin position="78"/>
        <end position="95"/>
    </location>
</feature>
<dbReference type="STRING" id="86049.A0A1C1CBX3"/>
<organism evidence="2 3">
    <name type="scientific">Cladophialophora carrionii</name>
    <dbReference type="NCBI Taxonomy" id="86049"/>
    <lineage>
        <taxon>Eukaryota</taxon>
        <taxon>Fungi</taxon>
        <taxon>Dikarya</taxon>
        <taxon>Ascomycota</taxon>
        <taxon>Pezizomycotina</taxon>
        <taxon>Eurotiomycetes</taxon>
        <taxon>Chaetothyriomycetidae</taxon>
        <taxon>Chaetothyriales</taxon>
        <taxon>Herpotrichiellaceae</taxon>
        <taxon>Cladophialophora</taxon>
    </lineage>
</organism>
<keyword evidence="3" id="KW-1185">Reference proteome</keyword>
<dbReference type="Proteomes" id="UP000094526">
    <property type="component" value="Unassembled WGS sequence"/>
</dbReference>
<dbReference type="VEuPathDB" id="FungiDB:CLCR_00512"/>
<name>A0A1C1CBX3_9EURO</name>
<evidence type="ECO:0000313" key="3">
    <source>
        <dbReference type="Proteomes" id="UP000094526"/>
    </source>
</evidence>
<dbReference type="InterPro" id="IPR012479">
    <property type="entry name" value="SAP30BP"/>
</dbReference>
<dbReference type="GO" id="GO:0005634">
    <property type="term" value="C:nucleus"/>
    <property type="evidence" value="ECO:0007669"/>
    <property type="project" value="TreeGrafter"/>
</dbReference>
<feature type="compositionally biased region" description="Low complexity" evidence="1">
    <location>
        <begin position="225"/>
        <end position="241"/>
    </location>
</feature>
<feature type="compositionally biased region" description="Basic and acidic residues" evidence="1">
    <location>
        <begin position="46"/>
        <end position="63"/>
    </location>
</feature>
<dbReference type="Pfam" id="PF07818">
    <property type="entry name" value="HCNGP"/>
    <property type="match status" value="1"/>
</dbReference>
<feature type="region of interest" description="Disordered" evidence="1">
    <location>
        <begin position="225"/>
        <end position="248"/>
    </location>
</feature>
<evidence type="ECO:0000256" key="1">
    <source>
        <dbReference type="SAM" id="MobiDB-lite"/>
    </source>
</evidence>
<feature type="compositionally biased region" description="Pro residues" evidence="1">
    <location>
        <begin position="112"/>
        <end position="121"/>
    </location>
</feature>
<comment type="caution">
    <text evidence="2">The sequence shown here is derived from an EMBL/GenBank/DDBJ whole genome shotgun (WGS) entry which is preliminary data.</text>
</comment>
<protein>
    <recommendedName>
        <fullName evidence="4">HCNGP-like protein</fullName>
    </recommendedName>
</protein>
<dbReference type="EMBL" id="LGRB01000017">
    <property type="protein sequence ID" value="OCT46050.1"/>
    <property type="molecule type" value="Genomic_DNA"/>
</dbReference>
<evidence type="ECO:0008006" key="4">
    <source>
        <dbReference type="Google" id="ProtNLM"/>
    </source>
</evidence>
<dbReference type="eggNOG" id="KOG2959">
    <property type="taxonomic scope" value="Eukaryota"/>
</dbReference>
<proteinExistence type="predicted"/>
<dbReference type="PANTHER" id="PTHR13464">
    <property type="entry name" value="TRANSCRIPTIONAL REGULATOR PROTEIN HCNGP"/>
    <property type="match status" value="1"/>
</dbReference>